<evidence type="ECO:0000313" key="3">
    <source>
        <dbReference type="Proteomes" id="UP000054007"/>
    </source>
</evidence>
<evidence type="ECO:0000256" key="1">
    <source>
        <dbReference type="SAM" id="SignalP"/>
    </source>
</evidence>
<organism evidence="2 3">
    <name type="scientific">Cylindrobasidium torrendii FP15055 ss-10</name>
    <dbReference type="NCBI Taxonomy" id="1314674"/>
    <lineage>
        <taxon>Eukaryota</taxon>
        <taxon>Fungi</taxon>
        <taxon>Dikarya</taxon>
        <taxon>Basidiomycota</taxon>
        <taxon>Agaricomycotina</taxon>
        <taxon>Agaricomycetes</taxon>
        <taxon>Agaricomycetidae</taxon>
        <taxon>Agaricales</taxon>
        <taxon>Marasmiineae</taxon>
        <taxon>Physalacriaceae</taxon>
        <taxon>Cylindrobasidium</taxon>
    </lineage>
</organism>
<dbReference type="Proteomes" id="UP000054007">
    <property type="component" value="Unassembled WGS sequence"/>
</dbReference>
<dbReference type="OrthoDB" id="2575973at2759"/>
<protein>
    <submittedName>
        <fullName evidence="2">Uncharacterized protein</fullName>
    </submittedName>
</protein>
<feature type="chain" id="PRO_5002316394" evidence="1">
    <location>
        <begin position="21"/>
        <end position="189"/>
    </location>
</feature>
<dbReference type="EMBL" id="KN881037">
    <property type="protein sequence ID" value="KIY61135.1"/>
    <property type="molecule type" value="Genomic_DNA"/>
</dbReference>
<evidence type="ECO:0000313" key="2">
    <source>
        <dbReference type="EMBL" id="KIY61135.1"/>
    </source>
</evidence>
<keyword evidence="3" id="KW-1185">Reference proteome</keyword>
<dbReference type="AlphaFoldDB" id="A0A0D7ASZ5"/>
<gene>
    <name evidence="2" type="ORF">CYLTODRAFT_495390</name>
</gene>
<name>A0A0D7ASZ5_9AGAR</name>
<keyword evidence="1" id="KW-0732">Signal</keyword>
<accession>A0A0D7ASZ5</accession>
<feature type="signal peptide" evidence="1">
    <location>
        <begin position="1"/>
        <end position="20"/>
    </location>
</feature>
<sequence>MFFTRIAAAFAIGSTLFAAAAPTPCARELEVEVEVEVEVSDILNDLLDVTTSVLPELSAVTDITEATVLPLVQKLTDALQTASSDLHGLRMPDTGAILASRDGQEEVAQLLNTVLSDVGNTLNPILGDLQKIPAVAALLKELNPVLHTVLATVETLLPGVLALVSGLLGPVVDILHGLGLGGVLGLLGL</sequence>
<reference evidence="2 3" key="1">
    <citation type="journal article" date="2015" name="Fungal Genet. Biol.">
        <title>Evolution of novel wood decay mechanisms in Agaricales revealed by the genome sequences of Fistulina hepatica and Cylindrobasidium torrendii.</title>
        <authorList>
            <person name="Floudas D."/>
            <person name="Held B.W."/>
            <person name="Riley R."/>
            <person name="Nagy L.G."/>
            <person name="Koehler G."/>
            <person name="Ransdell A.S."/>
            <person name="Younus H."/>
            <person name="Chow J."/>
            <person name="Chiniquy J."/>
            <person name="Lipzen A."/>
            <person name="Tritt A."/>
            <person name="Sun H."/>
            <person name="Haridas S."/>
            <person name="LaButti K."/>
            <person name="Ohm R.A."/>
            <person name="Kues U."/>
            <person name="Blanchette R.A."/>
            <person name="Grigoriev I.V."/>
            <person name="Minto R.E."/>
            <person name="Hibbett D.S."/>
        </authorList>
    </citation>
    <scope>NUCLEOTIDE SEQUENCE [LARGE SCALE GENOMIC DNA]</scope>
    <source>
        <strain evidence="2 3">FP15055 ss-10</strain>
    </source>
</reference>
<proteinExistence type="predicted"/>